<dbReference type="SMART" id="SM00710">
    <property type="entry name" value="PbH1"/>
    <property type="match status" value="3"/>
</dbReference>
<dbReference type="Gene3D" id="2.60.40.10">
    <property type="entry name" value="Immunoglobulins"/>
    <property type="match status" value="1"/>
</dbReference>
<dbReference type="SUPFAM" id="SSF51126">
    <property type="entry name" value="Pectin lyase-like"/>
    <property type="match status" value="1"/>
</dbReference>
<dbReference type="AlphaFoldDB" id="A0A916J853"/>
<dbReference type="InterPro" id="IPR011050">
    <property type="entry name" value="Pectin_lyase_fold/virulence"/>
</dbReference>
<proteinExistence type="predicted"/>
<dbReference type="InterPro" id="IPR035986">
    <property type="entry name" value="PKD_dom_sf"/>
</dbReference>
<evidence type="ECO:0000313" key="2">
    <source>
        <dbReference type="Proteomes" id="UP000680038"/>
    </source>
</evidence>
<accession>A0A916J853</accession>
<keyword evidence="2" id="KW-1185">Reference proteome</keyword>
<name>A0A916J853_9BACT</name>
<dbReference type="Proteomes" id="UP000680038">
    <property type="component" value="Unassembled WGS sequence"/>
</dbReference>
<dbReference type="EMBL" id="CAJRAF010000001">
    <property type="protein sequence ID" value="CAG4990325.1"/>
    <property type="molecule type" value="Genomic_DNA"/>
</dbReference>
<sequence length="489" mass="52208">MNFKKFLLPALSFTLLLAACKEEEEVKPANTLTARAGADQKVEVGEVVVLDGTASEDSENEPFDYRWSFSKKPSGSTASISKPTTEKPTFVPDVAGDYELELTISNANGESSDRVLVTAAVTAPMVLATNITSKMVLEDRISNPDFPDYVVNQNVTVQAELTIKPGVVIGFARDTRLEVNDNGGVLIAKGEASKAIRLIGQEKTRGFWAGIIMRSGSSGNELEYVEVLHTGSKVLFSGIKAGIALTGSSDAQISVKNSLFENNAGYGLYLQEDAILKTFTSNTFRDNIESGISVAPDHVKSLDENSVFSGNNGRNVVEISGGTLTGSSSSEAQWSGFKDKTPYYLTNSLTLDAGLKLMPGVTLELARDKQITVNKGYLSAIGTKESKITIKGREGNQAVWKGMICYSVSALNVLEHTVVSGGGSIPLVSGKKANIAVYGSQARMTIKNTQISNSGGYGVYVNYQASINTDAATVNTFEGNADQPILQEK</sequence>
<gene>
    <name evidence="1" type="ORF">DYBT9275_00504</name>
</gene>
<reference evidence="1" key="1">
    <citation type="submission" date="2021-04" db="EMBL/GenBank/DDBJ databases">
        <authorList>
            <person name="Rodrigo-Torres L."/>
            <person name="Arahal R. D."/>
            <person name="Lucena T."/>
        </authorList>
    </citation>
    <scope>NUCLEOTIDE SEQUENCE</scope>
    <source>
        <strain evidence="1">CECT 9275</strain>
    </source>
</reference>
<dbReference type="InterPro" id="IPR006626">
    <property type="entry name" value="PbH1"/>
</dbReference>
<dbReference type="InterPro" id="IPR012334">
    <property type="entry name" value="Pectin_lyas_fold"/>
</dbReference>
<evidence type="ECO:0008006" key="3">
    <source>
        <dbReference type="Google" id="ProtNLM"/>
    </source>
</evidence>
<dbReference type="SUPFAM" id="SSF49299">
    <property type="entry name" value="PKD domain"/>
    <property type="match status" value="1"/>
</dbReference>
<comment type="caution">
    <text evidence="1">The sequence shown here is derived from an EMBL/GenBank/DDBJ whole genome shotgun (WGS) entry which is preliminary data.</text>
</comment>
<dbReference type="Pfam" id="PF22352">
    <property type="entry name" value="K319L-like_PKD"/>
    <property type="match status" value="1"/>
</dbReference>
<evidence type="ECO:0000313" key="1">
    <source>
        <dbReference type="EMBL" id="CAG4990325.1"/>
    </source>
</evidence>
<protein>
    <recommendedName>
        <fullName evidence="3">PKD domain-containing protein</fullName>
    </recommendedName>
</protein>
<organism evidence="1 2">
    <name type="scientific">Dyadobacter helix</name>
    <dbReference type="NCBI Taxonomy" id="2822344"/>
    <lineage>
        <taxon>Bacteria</taxon>
        <taxon>Pseudomonadati</taxon>
        <taxon>Bacteroidota</taxon>
        <taxon>Cytophagia</taxon>
        <taxon>Cytophagales</taxon>
        <taxon>Spirosomataceae</taxon>
        <taxon>Dyadobacter</taxon>
    </lineage>
</organism>
<dbReference type="PROSITE" id="PS51257">
    <property type="entry name" value="PROKAR_LIPOPROTEIN"/>
    <property type="match status" value="1"/>
</dbReference>
<dbReference type="InterPro" id="IPR013783">
    <property type="entry name" value="Ig-like_fold"/>
</dbReference>
<dbReference type="Gene3D" id="2.160.20.10">
    <property type="entry name" value="Single-stranded right-handed beta-helix, Pectin lyase-like"/>
    <property type="match status" value="1"/>
</dbReference>
<dbReference type="RefSeq" id="WP_215237259.1">
    <property type="nucleotide sequence ID" value="NZ_CAJRAF010000001.1"/>
</dbReference>